<gene>
    <name evidence="3" type="ORF">BJY26_001786</name>
</gene>
<dbReference type="Proteomes" id="UP000539111">
    <property type="component" value="Unassembled WGS sequence"/>
</dbReference>
<dbReference type="Gene3D" id="3.20.20.150">
    <property type="entry name" value="Divalent-metal-dependent TIM barrel enzymes"/>
    <property type="match status" value="1"/>
</dbReference>
<dbReference type="AlphaFoldDB" id="A0A7Z0D253"/>
<protein>
    <submittedName>
        <fullName evidence="3">Protein FrlC</fullName>
    </submittedName>
</protein>
<comment type="caution">
    <text evidence="3">The sequence shown here is derived from an EMBL/GenBank/DDBJ whole genome shotgun (WGS) entry which is preliminary data.</text>
</comment>
<keyword evidence="1" id="KW-0119">Carbohydrate metabolism</keyword>
<evidence type="ECO:0000313" key="3">
    <source>
        <dbReference type="EMBL" id="NYI67480.1"/>
    </source>
</evidence>
<feature type="domain" description="Xylose isomerase-like TIM barrel" evidence="2">
    <location>
        <begin position="25"/>
        <end position="268"/>
    </location>
</feature>
<organism evidence="3 4">
    <name type="scientific">Spelaeicoccus albus</name>
    <dbReference type="NCBI Taxonomy" id="1280376"/>
    <lineage>
        <taxon>Bacteria</taxon>
        <taxon>Bacillati</taxon>
        <taxon>Actinomycetota</taxon>
        <taxon>Actinomycetes</taxon>
        <taxon>Micrococcales</taxon>
        <taxon>Brevibacteriaceae</taxon>
        <taxon>Spelaeicoccus</taxon>
    </lineage>
</organism>
<sequence>MALMTVVGSNFAFDRYSLDYFSSAMAKRGIHSIELWGIAPHLNLFARDLGAETDRIRACLDQWSLSVRCVTPEQVIYPVNVAASDEQLRAQSIEYFRRAAAVAEHLESPYLFLTSGWGLEDEPKEAAWRRSVSSLTEIVAFAESLGVACLIEPLQRAESNLVNTVADVERMLSEIGKDSVGVTLDTVAASANGDSIGTYLARLGSRIRHIQIVDGTPTGHLAWGDGNLPLDAWMKELAESVVDASLTFEPFGDGRYALNPESVWDKGLPQVRRWL</sequence>
<accession>A0A7Z0D253</accession>
<proteinExistence type="predicted"/>
<dbReference type="RefSeq" id="WP_179427473.1">
    <property type="nucleotide sequence ID" value="NZ_JACBZP010000001.1"/>
</dbReference>
<dbReference type="InterPro" id="IPR013022">
    <property type="entry name" value="Xyl_isomerase-like_TIM-brl"/>
</dbReference>
<dbReference type="SUPFAM" id="SSF51658">
    <property type="entry name" value="Xylose isomerase-like"/>
    <property type="match status" value="1"/>
</dbReference>
<dbReference type="Pfam" id="PF01261">
    <property type="entry name" value="AP_endonuc_2"/>
    <property type="match status" value="1"/>
</dbReference>
<keyword evidence="4" id="KW-1185">Reference proteome</keyword>
<dbReference type="InterPro" id="IPR036237">
    <property type="entry name" value="Xyl_isomerase-like_sf"/>
</dbReference>
<dbReference type="EMBL" id="JACBZP010000001">
    <property type="protein sequence ID" value="NYI67480.1"/>
    <property type="molecule type" value="Genomic_DNA"/>
</dbReference>
<name>A0A7Z0D253_9MICO</name>
<evidence type="ECO:0000259" key="2">
    <source>
        <dbReference type="Pfam" id="PF01261"/>
    </source>
</evidence>
<evidence type="ECO:0000256" key="1">
    <source>
        <dbReference type="ARBA" id="ARBA00023277"/>
    </source>
</evidence>
<dbReference type="PANTHER" id="PTHR12110">
    <property type="entry name" value="HYDROXYPYRUVATE ISOMERASE"/>
    <property type="match status" value="1"/>
</dbReference>
<dbReference type="InterPro" id="IPR050312">
    <property type="entry name" value="IolE/XylAMocC-like"/>
</dbReference>
<evidence type="ECO:0000313" key="4">
    <source>
        <dbReference type="Proteomes" id="UP000539111"/>
    </source>
</evidence>
<reference evidence="3 4" key="1">
    <citation type="submission" date="2020-07" db="EMBL/GenBank/DDBJ databases">
        <title>Sequencing the genomes of 1000 actinobacteria strains.</title>
        <authorList>
            <person name="Klenk H.-P."/>
        </authorList>
    </citation>
    <scope>NUCLEOTIDE SEQUENCE [LARGE SCALE GENOMIC DNA]</scope>
    <source>
        <strain evidence="3 4">DSM 26341</strain>
    </source>
</reference>